<feature type="compositionally biased region" description="Polar residues" evidence="4">
    <location>
        <begin position="264"/>
        <end position="276"/>
    </location>
</feature>
<dbReference type="GO" id="GO:0005634">
    <property type="term" value="C:nucleus"/>
    <property type="evidence" value="ECO:0007669"/>
    <property type="project" value="TreeGrafter"/>
</dbReference>
<dbReference type="InterPro" id="IPR002562">
    <property type="entry name" value="3'-5'_exonuclease_dom"/>
</dbReference>
<evidence type="ECO:0000313" key="6">
    <source>
        <dbReference type="EMBL" id="LAC22597.1"/>
    </source>
</evidence>
<dbReference type="PANTHER" id="PTHR13620">
    <property type="entry name" value="3-5 EXONUCLEASE"/>
    <property type="match status" value="1"/>
</dbReference>
<evidence type="ECO:0000256" key="1">
    <source>
        <dbReference type="ARBA" id="ARBA00022722"/>
    </source>
</evidence>
<feature type="region of interest" description="Disordered" evidence="4">
    <location>
        <begin position="382"/>
        <end position="430"/>
    </location>
</feature>
<organism evidence="6">
    <name type="scientific">Hirondellea gigas</name>
    <dbReference type="NCBI Taxonomy" id="1518452"/>
    <lineage>
        <taxon>Eukaryota</taxon>
        <taxon>Metazoa</taxon>
        <taxon>Ecdysozoa</taxon>
        <taxon>Arthropoda</taxon>
        <taxon>Crustacea</taxon>
        <taxon>Multicrustacea</taxon>
        <taxon>Malacostraca</taxon>
        <taxon>Eumalacostraca</taxon>
        <taxon>Peracarida</taxon>
        <taxon>Amphipoda</taxon>
        <taxon>Amphilochidea</taxon>
        <taxon>Lysianassida</taxon>
        <taxon>Lysianassidira</taxon>
        <taxon>Lysianassoidea</taxon>
        <taxon>Lysianassidae</taxon>
        <taxon>Hirondellea</taxon>
    </lineage>
</organism>
<feature type="region of interest" description="Disordered" evidence="4">
    <location>
        <begin position="193"/>
        <end position="353"/>
    </location>
</feature>
<feature type="domain" description="3'-5' exonuclease" evidence="5">
    <location>
        <begin position="480"/>
        <end position="537"/>
    </location>
</feature>
<dbReference type="InterPro" id="IPR051132">
    <property type="entry name" value="3-5_Exonuclease_domain"/>
</dbReference>
<sequence>MPRTGVATAAAAAVLIGGSYALYRTRYSVSKGLWRKRLGAVVHTSSKRVVVVENQQQWEAVEKEFVSCCSSLGCIGFDCEWVVSRPVALLQLATHTGLCVLFRLCKLKDVPQSLKDLLRDPTVLKVGVAPADDCRRLWKDHGIIVNGALDLREFFHIPPSLIKTSKKKTKKKYKSSDLKVEVLGEVMQIPEAKHKGNSSTDAGATSTTIMGNTLTGNHTNVNDVSHDCRDEVLGNIGQKGPEGTKQIKNGKQSPCDDGNEDDALSTSGNQTESKNGSGFCVTGMEQQQEELSAVNSEEDEDGPQFGDSSDTANNDAVNTDGDGDGDYSTQHRAIENSSKANAIGKDTTISDGVTRNNECRNITEDNKIVNGVRDINYLEQNDNSVSKQSQQSSNSTCLTTNRTEDSKIPSISKQLQSSDDGNEKAAPSNTSVAKQKIARCFSKGNRSAGNKKVCACGGVSKGVSRCVVDKIMPGVKAPLKLGLSSLAQYYLRRTLDKDWRVRASDWEVEHLTHRQIIYAAEDARSGLHVMLVLLEQLNVCCCAAADSSIVTLLLTPLCSWPSVTKSMLVAVAGHLSLNSPAGGWDTEVLKKYNQRGESAQSAAVRANKGYRRAYSLRKTPLYHNSLLWAPDNEPLCTVDPKKAYWYVNNDLGEVVQEEPLIVRLTFEPTGRPQKEGSDGYFYLNERQNMCVVCGKDWSYIRKNIIPHEYRKHFPEILKSHQNHDVVLLCTDCHQLSNQRDSFLRYKLADRHNAPIGNATDVKVVVNGGLKVIKSAGNALERNSYRMPASRIKELQDKLKEFFQTDDLTPELISKASVLDVVEVNSSYEPHGLRVYKYYEHIGIIHFEKLWRENFLETMNPEHMPDGWSVTHNHAKLKLKMARYPLDDPAREQFKLALVGREGNIDVPHIPQKPRARKTLPAKSTESEDASQSSSQEEDNE</sequence>
<dbReference type="CDD" id="cd06141">
    <property type="entry name" value="WRN_exo"/>
    <property type="match status" value="1"/>
</dbReference>
<dbReference type="AlphaFoldDB" id="A0A6A7FVP8"/>
<dbReference type="EMBL" id="IACT01003350">
    <property type="protein sequence ID" value="LAC22597.1"/>
    <property type="molecule type" value="mRNA"/>
</dbReference>
<dbReference type="GO" id="GO:0006139">
    <property type="term" value="P:nucleobase-containing compound metabolic process"/>
    <property type="evidence" value="ECO:0007669"/>
    <property type="project" value="InterPro"/>
</dbReference>
<feature type="compositionally biased region" description="Polar residues" evidence="4">
    <location>
        <begin position="409"/>
        <end position="419"/>
    </location>
</feature>
<dbReference type="SUPFAM" id="SSF53098">
    <property type="entry name" value="Ribonuclease H-like"/>
    <property type="match status" value="2"/>
</dbReference>
<feature type="compositionally biased region" description="Polar residues" evidence="4">
    <location>
        <begin position="284"/>
        <end position="295"/>
    </location>
</feature>
<evidence type="ECO:0000256" key="3">
    <source>
        <dbReference type="ARBA" id="ARBA00022839"/>
    </source>
</evidence>
<feature type="compositionally biased region" description="Polar residues" evidence="4">
    <location>
        <begin position="327"/>
        <end position="340"/>
    </location>
</feature>
<evidence type="ECO:0000256" key="4">
    <source>
        <dbReference type="SAM" id="MobiDB-lite"/>
    </source>
</evidence>
<dbReference type="GO" id="GO:0005737">
    <property type="term" value="C:cytoplasm"/>
    <property type="evidence" value="ECO:0007669"/>
    <property type="project" value="TreeGrafter"/>
</dbReference>
<feature type="domain" description="3'-5' exonuclease" evidence="5">
    <location>
        <begin position="63"/>
        <end position="151"/>
    </location>
</feature>
<evidence type="ECO:0000259" key="5">
    <source>
        <dbReference type="Pfam" id="PF01612"/>
    </source>
</evidence>
<name>A0A6A7FVP8_9CRUS</name>
<proteinExistence type="evidence at transcript level"/>
<dbReference type="Gene3D" id="3.30.420.10">
    <property type="entry name" value="Ribonuclease H-like superfamily/Ribonuclease H"/>
    <property type="match status" value="2"/>
</dbReference>
<dbReference type="PANTHER" id="PTHR13620:SF104">
    <property type="entry name" value="EXONUCLEASE 3'-5' DOMAIN-CONTAINING PROTEIN 2"/>
    <property type="match status" value="1"/>
</dbReference>
<feature type="region of interest" description="Disordered" evidence="4">
    <location>
        <begin position="904"/>
        <end position="940"/>
    </location>
</feature>
<reference evidence="6" key="1">
    <citation type="submission" date="2017-11" db="EMBL/GenBank/DDBJ databases">
        <title>The sensing device of the deep-sea amphipod.</title>
        <authorList>
            <person name="Kobayashi H."/>
            <person name="Nagahama T."/>
            <person name="Arai W."/>
            <person name="Sasagawa Y."/>
            <person name="Umeda M."/>
            <person name="Hayashi T."/>
            <person name="Nikaido I."/>
            <person name="Watanabe H."/>
            <person name="Oguri K."/>
            <person name="Kitazato H."/>
            <person name="Fujioka K."/>
            <person name="Kido Y."/>
            <person name="Takami H."/>
        </authorList>
    </citation>
    <scope>NUCLEOTIDE SEQUENCE</scope>
    <source>
        <tissue evidence="6">Whole body</tissue>
    </source>
</reference>
<dbReference type="InterPro" id="IPR012337">
    <property type="entry name" value="RNaseH-like_sf"/>
</dbReference>
<dbReference type="Pfam" id="PF01612">
    <property type="entry name" value="DNA_pol_A_exo1"/>
    <property type="match status" value="2"/>
</dbReference>
<dbReference type="GO" id="GO:0003676">
    <property type="term" value="F:nucleic acid binding"/>
    <property type="evidence" value="ECO:0007669"/>
    <property type="project" value="InterPro"/>
</dbReference>
<feature type="compositionally biased region" description="Low complexity" evidence="4">
    <location>
        <begin position="382"/>
        <end position="395"/>
    </location>
</feature>
<accession>A0A6A7FVP8</accession>
<dbReference type="InterPro" id="IPR036397">
    <property type="entry name" value="RNaseH_sf"/>
</dbReference>
<protein>
    <submittedName>
        <fullName evidence="6">Exonuclease 3'-5' domain-containing protein 2-like</fullName>
    </submittedName>
</protein>
<keyword evidence="3 6" id="KW-0269">Exonuclease</keyword>
<keyword evidence="2" id="KW-0378">Hydrolase</keyword>
<feature type="compositionally biased region" description="Polar residues" evidence="4">
    <location>
        <begin position="197"/>
        <end position="223"/>
    </location>
</feature>
<evidence type="ECO:0000256" key="2">
    <source>
        <dbReference type="ARBA" id="ARBA00022801"/>
    </source>
</evidence>
<dbReference type="GO" id="GO:0008408">
    <property type="term" value="F:3'-5' exonuclease activity"/>
    <property type="evidence" value="ECO:0007669"/>
    <property type="project" value="InterPro"/>
</dbReference>
<keyword evidence="1" id="KW-0540">Nuclease</keyword>
<feature type="compositionally biased region" description="Polar residues" evidence="4">
    <location>
        <begin position="306"/>
        <end position="317"/>
    </location>
</feature>